<dbReference type="Proteomes" id="UP000248863">
    <property type="component" value="Unassembled WGS sequence"/>
</dbReference>
<organism evidence="1 2">
    <name type="scientific">Rhodoplanes elegans</name>
    <dbReference type="NCBI Taxonomy" id="29408"/>
    <lineage>
        <taxon>Bacteria</taxon>
        <taxon>Pseudomonadati</taxon>
        <taxon>Pseudomonadota</taxon>
        <taxon>Alphaproteobacteria</taxon>
        <taxon>Hyphomicrobiales</taxon>
        <taxon>Nitrobacteraceae</taxon>
        <taxon>Rhodoplanes</taxon>
    </lineage>
</organism>
<keyword evidence="2" id="KW-1185">Reference proteome</keyword>
<dbReference type="AlphaFoldDB" id="A0A327KFH4"/>
<accession>A0A327KFH4</accession>
<name>A0A327KFH4_9BRAD</name>
<proteinExistence type="predicted"/>
<dbReference type="RefSeq" id="WP_111358104.1">
    <property type="nucleotide sequence ID" value="NZ_NPEU01000178.1"/>
</dbReference>
<reference evidence="1 2" key="1">
    <citation type="submission" date="2017-07" db="EMBL/GenBank/DDBJ databases">
        <title>Draft Genome Sequences of Select Purple Nonsulfur Bacteria.</title>
        <authorList>
            <person name="Lasarre B."/>
            <person name="Mckinlay J.B."/>
        </authorList>
    </citation>
    <scope>NUCLEOTIDE SEQUENCE [LARGE SCALE GENOMIC DNA]</scope>
    <source>
        <strain evidence="1 2">DSM 11907</strain>
    </source>
</reference>
<protein>
    <submittedName>
        <fullName evidence="1">Uncharacterized protein</fullName>
    </submittedName>
</protein>
<gene>
    <name evidence="1" type="ORF">CH338_15795</name>
</gene>
<evidence type="ECO:0000313" key="2">
    <source>
        <dbReference type="Proteomes" id="UP000248863"/>
    </source>
</evidence>
<dbReference type="EMBL" id="NPEU01000178">
    <property type="protein sequence ID" value="RAI37539.1"/>
    <property type="molecule type" value="Genomic_DNA"/>
</dbReference>
<comment type="caution">
    <text evidence="1">The sequence shown here is derived from an EMBL/GenBank/DDBJ whole genome shotgun (WGS) entry which is preliminary data.</text>
</comment>
<sequence length="122" mass="12495">MTAAALRPPAEEPTVDIVPRGAETLVLLRGWASSARATLDDRARRLVAAAIRDALDARPHGGLTVTVELSPRPADGVRAAAAVMISADAKSVVLAALGRDGLPLAAARLDQAAIDALSGDRT</sequence>
<evidence type="ECO:0000313" key="1">
    <source>
        <dbReference type="EMBL" id="RAI37539.1"/>
    </source>
</evidence>